<dbReference type="InterPro" id="IPR036412">
    <property type="entry name" value="HAD-like_sf"/>
</dbReference>
<dbReference type="SUPFAM" id="SSF56784">
    <property type="entry name" value="HAD-like"/>
    <property type="match status" value="1"/>
</dbReference>
<dbReference type="PANTHER" id="PTHR24092:SF190">
    <property type="entry name" value="PHOSPHOLIPID-TRANSPORTING ATPASE"/>
    <property type="match status" value="1"/>
</dbReference>
<dbReference type="GO" id="GO:0007030">
    <property type="term" value="P:Golgi organization"/>
    <property type="evidence" value="ECO:0007669"/>
    <property type="project" value="TreeGrafter"/>
</dbReference>
<dbReference type="OrthoDB" id="377733at2759"/>
<dbReference type="InParanoid" id="A0A1V9XLK7"/>
<dbReference type="GO" id="GO:0140326">
    <property type="term" value="F:ATPase-coupled intramembrane lipid transporter activity"/>
    <property type="evidence" value="ECO:0007669"/>
    <property type="project" value="TreeGrafter"/>
</dbReference>
<evidence type="ECO:0000313" key="1">
    <source>
        <dbReference type="EMBL" id="OQR74420.1"/>
    </source>
</evidence>
<organism evidence="1 2">
    <name type="scientific">Tropilaelaps mercedesae</name>
    <dbReference type="NCBI Taxonomy" id="418985"/>
    <lineage>
        <taxon>Eukaryota</taxon>
        <taxon>Metazoa</taxon>
        <taxon>Ecdysozoa</taxon>
        <taxon>Arthropoda</taxon>
        <taxon>Chelicerata</taxon>
        <taxon>Arachnida</taxon>
        <taxon>Acari</taxon>
        <taxon>Parasitiformes</taxon>
        <taxon>Mesostigmata</taxon>
        <taxon>Gamasina</taxon>
        <taxon>Dermanyssoidea</taxon>
        <taxon>Laelapidae</taxon>
        <taxon>Tropilaelaps</taxon>
    </lineage>
</organism>
<dbReference type="Proteomes" id="UP000192247">
    <property type="component" value="Unassembled WGS sequence"/>
</dbReference>
<dbReference type="EMBL" id="MNPL01008005">
    <property type="protein sequence ID" value="OQR74420.1"/>
    <property type="molecule type" value="Genomic_DNA"/>
</dbReference>
<dbReference type="GO" id="GO:0005886">
    <property type="term" value="C:plasma membrane"/>
    <property type="evidence" value="ECO:0007669"/>
    <property type="project" value="TreeGrafter"/>
</dbReference>
<dbReference type="STRING" id="418985.A0A1V9XLK7"/>
<dbReference type="GO" id="GO:0005802">
    <property type="term" value="C:trans-Golgi network"/>
    <property type="evidence" value="ECO:0007669"/>
    <property type="project" value="TreeGrafter"/>
</dbReference>
<reference evidence="1 2" key="1">
    <citation type="journal article" date="2017" name="Gigascience">
        <title>Draft genome of the honey bee ectoparasitic mite, Tropilaelaps mercedesae, is shaped by the parasitic life history.</title>
        <authorList>
            <person name="Dong X."/>
            <person name="Armstrong S.D."/>
            <person name="Xia D."/>
            <person name="Makepeace B.L."/>
            <person name="Darby A.C."/>
            <person name="Kadowaki T."/>
        </authorList>
    </citation>
    <scope>NUCLEOTIDE SEQUENCE [LARGE SCALE GENOMIC DNA]</scope>
    <source>
        <strain evidence="1">Wuxi-XJTLU</strain>
    </source>
</reference>
<feature type="non-terminal residue" evidence="1">
    <location>
        <position position="141"/>
    </location>
</feature>
<dbReference type="GO" id="GO:0045332">
    <property type="term" value="P:phospholipid translocation"/>
    <property type="evidence" value="ECO:0007669"/>
    <property type="project" value="TreeGrafter"/>
</dbReference>
<accession>A0A1V9XLK7</accession>
<dbReference type="InterPro" id="IPR023214">
    <property type="entry name" value="HAD_sf"/>
</dbReference>
<comment type="caution">
    <text evidence="1">The sequence shown here is derived from an EMBL/GenBank/DDBJ whole genome shotgun (WGS) entry which is preliminary data.</text>
</comment>
<evidence type="ECO:0000313" key="2">
    <source>
        <dbReference type="Proteomes" id="UP000192247"/>
    </source>
</evidence>
<gene>
    <name evidence="1" type="ORF">BIW11_09088</name>
</gene>
<dbReference type="Gene3D" id="3.40.50.1000">
    <property type="entry name" value="HAD superfamily/HAD-like"/>
    <property type="match status" value="1"/>
</dbReference>
<sequence length="141" mass="15124">MVDIFIVDGAKKNEVWKQLRTFRENIASVVSQSAAGGDLSIVRFHGDNADSGGRGGDPGGNWDFSDSFGGFALIVNGHSLVHALDQELELLFLEVACRCKAVVCCRVTPLQKALVVDLVKKHKRAVTLAIGDGANDVSMIK</sequence>
<name>A0A1V9XLK7_9ACAR</name>
<protein>
    <submittedName>
        <fullName evidence="1">Putative phospholipid-transporting ATPase ID-like</fullName>
    </submittedName>
</protein>
<keyword evidence="2" id="KW-1185">Reference proteome</keyword>
<proteinExistence type="predicted"/>
<dbReference type="AlphaFoldDB" id="A0A1V9XLK7"/>
<dbReference type="PANTHER" id="PTHR24092">
    <property type="entry name" value="PROBABLE PHOSPHOLIPID-TRANSPORTING ATPASE"/>
    <property type="match status" value="1"/>
</dbReference>